<dbReference type="OrthoDB" id="1550900at2"/>
<proteinExistence type="predicted"/>
<evidence type="ECO:0000313" key="2">
    <source>
        <dbReference type="Proteomes" id="UP000319865"/>
    </source>
</evidence>
<evidence type="ECO:0000313" key="1">
    <source>
        <dbReference type="EMBL" id="TQN44363.1"/>
    </source>
</evidence>
<gene>
    <name evidence="1" type="ORF">FHU33_3864</name>
</gene>
<accession>A0A543PJW3</accession>
<dbReference type="Proteomes" id="UP000319865">
    <property type="component" value="Unassembled WGS sequence"/>
</dbReference>
<organism evidence="1 2">
    <name type="scientific">Blastococcus colisei</name>
    <dbReference type="NCBI Taxonomy" id="1564162"/>
    <lineage>
        <taxon>Bacteria</taxon>
        <taxon>Bacillati</taxon>
        <taxon>Actinomycetota</taxon>
        <taxon>Actinomycetes</taxon>
        <taxon>Geodermatophilales</taxon>
        <taxon>Geodermatophilaceae</taxon>
        <taxon>Blastococcus</taxon>
    </lineage>
</organism>
<evidence type="ECO:0008006" key="3">
    <source>
        <dbReference type="Google" id="ProtNLM"/>
    </source>
</evidence>
<comment type="caution">
    <text evidence="1">The sequence shown here is derived from an EMBL/GenBank/DDBJ whole genome shotgun (WGS) entry which is preliminary data.</text>
</comment>
<reference evidence="1 2" key="1">
    <citation type="submission" date="2019-06" db="EMBL/GenBank/DDBJ databases">
        <title>Sequencing the genomes of 1000 actinobacteria strains.</title>
        <authorList>
            <person name="Klenk H.-P."/>
        </authorList>
    </citation>
    <scope>NUCLEOTIDE SEQUENCE [LARGE SCALE GENOMIC DNA]</scope>
    <source>
        <strain evidence="1 2">DSM 46837</strain>
    </source>
</reference>
<name>A0A543PJW3_9ACTN</name>
<dbReference type="EMBL" id="VFQE01000001">
    <property type="protein sequence ID" value="TQN44363.1"/>
    <property type="molecule type" value="Genomic_DNA"/>
</dbReference>
<protein>
    <recommendedName>
        <fullName evidence="3">Antibiotic biosynthesis monooxygenase</fullName>
    </recommendedName>
</protein>
<keyword evidence="2" id="KW-1185">Reference proteome</keyword>
<sequence>MSVVMMIDNPNGSQEIYEKVASGVTLPIGGRVHLAGPRPGGGWRVIEVWDTEEEARRFLRERFGPALRAAGAPGPPPEPEFWPLHRLATTEVPA</sequence>
<dbReference type="RefSeq" id="WP_142026788.1">
    <property type="nucleotide sequence ID" value="NZ_VFQE01000001.1"/>
</dbReference>
<dbReference type="AlphaFoldDB" id="A0A543PJW3"/>